<comment type="similarity">
    <text evidence="2 7">Belongs to the glycosyl hydrolase 43 family.</text>
</comment>
<keyword evidence="9" id="KW-1185">Reference proteome</keyword>
<dbReference type="EMBL" id="JAAGOB010000013">
    <property type="protein sequence ID" value="NED97777.1"/>
    <property type="molecule type" value="Genomic_DNA"/>
</dbReference>
<comment type="caution">
    <text evidence="8">The sequence shown here is derived from an EMBL/GenBank/DDBJ whole genome shotgun (WGS) entry which is preliminary data.</text>
</comment>
<dbReference type="InterPro" id="IPR023296">
    <property type="entry name" value="Glyco_hydro_beta-prop_sf"/>
</dbReference>
<reference evidence="8 9" key="1">
    <citation type="submission" date="2020-02" db="EMBL/GenBank/DDBJ databases">
        <authorList>
            <person name="Li X.-J."/>
            <person name="Feng X.-M."/>
        </authorList>
    </citation>
    <scope>NUCLEOTIDE SEQUENCE [LARGE SCALE GENOMIC DNA]</scope>
    <source>
        <strain evidence="8 9">CGMCC 4.7225</strain>
    </source>
</reference>
<dbReference type="Gene3D" id="2.115.10.20">
    <property type="entry name" value="Glycosyl hydrolase domain, family 43"/>
    <property type="match status" value="1"/>
</dbReference>
<comment type="pathway">
    <text evidence="1">Glycan metabolism; L-arabinan degradation.</text>
</comment>
<evidence type="ECO:0000256" key="1">
    <source>
        <dbReference type="ARBA" id="ARBA00004834"/>
    </source>
</evidence>
<feature type="active site" description="Proton donor" evidence="5">
    <location>
        <position position="244"/>
    </location>
</feature>
<name>A0A6N9YS61_9ACTN</name>
<keyword evidence="3 7" id="KW-0378">Hydrolase</keyword>
<dbReference type="AlphaFoldDB" id="A0A6N9YS61"/>
<evidence type="ECO:0000256" key="4">
    <source>
        <dbReference type="ARBA" id="ARBA00023295"/>
    </source>
</evidence>
<dbReference type="InterPro" id="IPR006710">
    <property type="entry name" value="Glyco_hydro_43"/>
</dbReference>
<accession>A0A6N9YS61</accession>
<dbReference type="Pfam" id="PF04616">
    <property type="entry name" value="Glyco_hydro_43"/>
    <property type="match status" value="1"/>
</dbReference>
<dbReference type="GO" id="GO:0005975">
    <property type="term" value="P:carbohydrate metabolic process"/>
    <property type="evidence" value="ECO:0007669"/>
    <property type="project" value="InterPro"/>
</dbReference>
<feature type="active site" description="Proton acceptor" evidence="5">
    <location>
        <position position="72"/>
    </location>
</feature>
<evidence type="ECO:0000256" key="5">
    <source>
        <dbReference type="PIRSR" id="PIRSR606710-1"/>
    </source>
</evidence>
<proteinExistence type="inferred from homology"/>
<dbReference type="RefSeq" id="WP_163820546.1">
    <property type="nucleotide sequence ID" value="NZ_JAAGOB010000013.1"/>
</dbReference>
<dbReference type="InterPro" id="IPR050727">
    <property type="entry name" value="GH43_arabinanases"/>
</dbReference>
<gene>
    <name evidence="8" type="ORF">G1H11_20980</name>
</gene>
<dbReference type="SUPFAM" id="SSF75005">
    <property type="entry name" value="Arabinanase/levansucrase/invertase"/>
    <property type="match status" value="1"/>
</dbReference>
<evidence type="ECO:0000256" key="7">
    <source>
        <dbReference type="RuleBase" id="RU361187"/>
    </source>
</evidence>
<evidence type="ECO:0000256" key="3">
    <source>
        <dbReference type="ARBA" id="ARBA00022801"/>
    </source>
</evidence>
<dbReference type="PANTHER" id="PTHR43301">
    <property type="entry name" value="ARABINAN ENDO-1,5-ALPHA-L-ARABINOSIDASE"/>
    <property type="match status" value="1"/>
</dbReference>
<evidence type="ECO:0000313" key="8">
    <source>
        <dbReference type="EMBL" id="NED97777.1"/>
    </source>
</evidence>
<protein>
    <submittedName>
        <fullName evidence="8">Arabinan endo-1,5-alpha-L-arabinosidase</fullName>
    </submittedName>
</protein>
<evidence type="ECO:0000313" key="9">
    <source>
        <dbReference type="Proteomes" id="UP000469185"/>
    </source>
</evidence>
<sequence>MVMSEGARHGGRSRSWRTVRALLLSGCLLASVGLVHSSASPNAQGPPPRGTLEMTGDIGDFIPGVVDDPVHDPAVIRDGDTYYVFSTGILRNPGDPGGIFVRRSTGTLAGPWESLDEIAVPEWTREYGHNHLWAPQVVKRGNTFYLYYAASSFGRNTSAVGVASTTTPGDLDSWQDHGPVVTSQQGVHDYNAIDPHVFTAGGRWWIAFGSHWTGVKLQELASMTEPTGPVYSLADRGVPPNAVEAPTIFKRGRYYYLLTSWDRCCAGTDSTYKVAVGRSLDVTGPYLDRDGVPLLEGGGTVVLESHADQIGPGGQDVILDRGIHYLIHHYYDAGADGVIRMQVRSIDWQDGWPSFDLEQRRGASTGR</sequence>
<dbReference type="PANTHER" id="PTHR43301:SF3">
    <property type="entry name" value="ARABINAN ENDO-1,5-ALPHA-L-ARABINOSIDASE A-RELATED"/>
    <property type="match status" value="1"/>
</dbReference>
<dbReference type="CDD" id="cd08998">
    <property type="entry name" value="GH43_Arb43a-like"/>
    <property type="match status" value="1"/>
</dbReference>
<evidence type="ECO:0000256" key="2">
    <source>
        <dbReference type="ARBA" id="ARBA00009865"/>
    </source>
</evidence>
<evidence type="ECO:0000256" key="6">
    <source>
        <dbReference type="PIRSR" id="PIRSR606710-2"/>
    </source>
</evidence>
<feature type="site" description="Important for catalytic activity, responsible for pKa modulation of the active site Glu and correct orientation of both the proton donor and substrate" evidence="6">
    <location>
        <position position="194"/>
    </location>
</feature>
<keyword evidence="4 7" id="KW-0326">Glycosidase</keyword>
<dbReference type="GO" id="GO:0004553">
    <property type="term" value="F:hydrolase activity, hydrolyzing O-glycosyl compounds"/>
    <property type="evidence" value="ECO:0007669"/>
    <property type="project" value="InterPro"/>
</dbReference>
<dbReference type="Proteomes" id="UP000469185">
    <property type="component" value="Unassembled WGS sequence"/>
</dbReference>
<organism evidence="8 9">
    <name type="scientific">Phytoactinopolyspora alkaliphila</name>
    <dbReference type="NCBI Taxonomy" id="1783498"/>
    <lineage>
        <taxon>Bacteria</taxon>
        <taxon>Bacillati</taxon>
        <taxon>Actinomycetota</taxon>
        <taxon>Actinomycetes</taxon>
        <taxon>Jiangellales</taxon>
        <taxon>Jiangellaceae</taxon>
        <taxon>Phytoactinopolyspora</taxon>
    </lineage>
</organism>